<protein>
    <submittedName>
        <fullName evidence="2">Uncharacterized protein</fullName>
    </submittedName>
</protein>
<dbReference type="Proteomes" id="UP000019132">
    <property type="component" value="Unassembled WGS sequence"/>
</dbReference>
<keyword evidence="3" id="KW-1185">Reference proteome</keyword>
<dbReference type="HOGENOM" id="CLU_1716905_0_0_1"/>
<dbReference type="EMBL" id="GL376602">
    <property type="status" value="NOT_ANNOTATED_CDS"/>
    <property type="molecule type" value="Genomic_DNA"/>
</dbReference>
<dbReference type="EnsemblProtists" id="PYU1_T010390">
    <property type="protein sequence ID" value="PYU1_T010390"/>
    <property type="gene ID" value="PYU1_G010368"/>
</dbReference>
<feature type="transmembrane region" description="Helical" evidence="1">
    <location>
        <begin position="51"/>
        <end position="71"/>
    </location>
</feature>
<accession>K3WZJ1</accession>
<dbReference type="STRING" id="431595.K3WZJ1"/>
<evidence type="ECO:0000313" key="3">
    <source>
        <dbReference type="Proteomes" id="UP000019132"/>
    </source>
</evidence>
<reference evidence="3" key="1">
    <citation type="journal article" date="2010" name="Genome Biol.">
        <title>Genome sequence of the necrotrophic plant pathogen Pythium ultimum reveals original pathogenicity mechanisms and effector repertoire.</title>
        <authorList>
            <person name="Levesque C.A."/>
            <person name="Brouwer H."/>
            <person name="Cano L."/>
            <person name="Hamilton J.P."/>
            <person name="Holt C."/>
            <person name="Huitema E."/>
            <person name="Raffaele S."/>
            <person name="Robideau G.P."/>
            <person name="Thines M."/>
            <person name="Win J."/>
            <person name="Zerillo M.M."/>
            <person name="Beakes G.W."/>
            <person name="Boore J.L."/>
            <person name="Busam D."/>
            <person name="Dumas B."/>
            <person name="Ferriera S."/>
            <person name="Fuerstenberg S.I."/>
            <person name="Gachon C.M."/>
            <person name="Gaulin E."/>
            <person name="Govers F."/>
            <person name="Grenville-Briggs L."/>
            <person name="Horner N."/>
            <person name="Hostetler J."/>
            <person name="Jiang R.H."/>
            <person name="Johnson J."/>
            <person name="Krajaejun T."/>
            <person name="Lin H."/>
            <person name="Meijer H.J."/>
            <person name="Moore B."/>
            <person name="Morris P."/>
            <person name="Phuntmart V."/>
            <person name="Puiu D."/>
            <person name="Shetty J."/>
            <person name="Stajich J.E."/>
            <person name="Tripathy S."/>
            <person name="Wawra S."/>
            <person name="van West P."/>
            <person name="Whitty B.R."/>
            <person name="Coutinho P.M."/>
            <person name="Henrissat B."/>
            <person name="Martin F."/>
            <person name="Thomas P.D."/>
            <person name="Tyler B.M."/>
            <person name="De Vries R.P."/>
            <person name="Kamoun S."/>
            <person name="Yandell M."/>
            <person name="Tisserat N."/>
            <person name="Buell C.R."/>
        </authorList>
    </citation>
    <scope>NUCLEOTIDE SEQUENCE</scope>
    <source>
        <strain evidence="3">DAOM:BR144</strain>
    </source>
</reference>
<reference evidence="3" key="2">
    <citation type="submission" date="2010-04" db="EMBL/GenBank/DDBJ databases">
        <authorList>
            <person name="Buell R."/>
            <person name="Hamilton J."/>
            <person name="Hostetler J."/>
        </authorList>
    </citation>
    <scope>NUCLEOTIDE SEQUENCE [LARGE SCALE GENOMIC DNA]</scope>
    <source>
        <strain evidence="3">DAOM:BR144</strain>
    </source>
</reference>
<sequence length="153" mass="17085">MPETAAPQERASQAYDECWYFAAATVVETLYVFVNTLIFTADFYPLVDFPVYGAAVLFWLHQLLLMLYHAYTGQTCFLFPAHKVFNPPTSSIPSGHKRLHYNASNTYMLSIAAAFVFADCPSDASYDPPPGQFANLGSEFGCQPLWNVPTTLH</sequence>
<evidence type="ECO:0000256" key="1">
    <source>
        <dbReference type="SAM" id="Phobius"/>
    </source>
</evidence>
<evidence type="ECO:0000313" key="2">
    <source>
        <dbReference type="EnsemblProtists" id="PYU1_T010390"/>
    </source>
</evidence>
<name>K3WZJ1_GLOUD</name>
<keyword evidence="1" id="KW-0812">Transmembrane</keyword>
<proteinExistence type="predicted"/>
<keyword evidence="1" id="KW-1133">Transmembrane helix</keyword>
<dbReference type="eggNOG" id="KOG0065">
    <property type="taxonomic scope" value="Eukaryota"/>
</dbReference>
<dbReference type="AlphaFoldDB" id="K3WZJ1"/>
<organism evidence="2 3">
    <name type="scientific">Globisporangium ultimum (strain ATCC 200006 / CBS 805.95 / DAOM BR144)</name>
    <name type="common">Pythium ultimum</name>
    <dbReference type="NCBI Taxonomy" id="431595"/>
    <lineage>
        <taxon>Eukaryota</taxon>
        <taxon>Sar</taxon>
        <taxon>Stramenopiles</taxon>
        <taxon>Oomycota</taxon>
        <taxon>Peronosporomycetes</taxon>
        <taxon>Pythiales</taxon>
        <taxon>Pythiaceae</taxon>
        <taxon>Globisporangium</taxon>
    </lineage>
</organism>
<keyword evidence="1" id="KW-0472">Membrane</keyword>
<dbReference type="VEuPathDB" id="FungiDB:PYU1_G010368"/>
<reference evidence="2" key="3">
    <citation type="submission" date="2015-02" db="UniProtKB">
        <authorList>
            <consortium name="EnsemblProtists"/>
        </authorList>
    </citation>
    <scope>IDENTIFICATION</scope>
    <source>
        <strain evidence="2">DAOM BR144</strain>
    </source>
</reference>
<feature type="transmembrane region" description="Helical" evidence="1">
    <location>
        <begin position="20"/>
        <end position="39"/>
    </location>
</feature>
<dbReference type="InParanoid" id="K3WZJ1"/>